<dbReference type="InterPro" id="IPR000825">
    <property type="entry name" value="SUF_FeS_clus_asmbl_SufBD_core"/>
</dbReference>
<name>A0A412G5L1_9FIRM</name>
<evidence type="ECO:0000259" key="2">
    <source>
        <dbReference type="Pfam" id="PF01458"/>
    </source>
</evidence>
<dbReference type="AlphaFoldDB" id="A0A412G5L1"/>
<dbReference type="Pfam" id="PF01458">
    <property type="entry name" value="SUFBD_core"/>
    <property type="match status" value="1"/>
</dbReference>
<proteinExistence type="inferred from homology"/>
<dbReference type="PANTHER" id="PTHR30508:SF1">
    <property type="entry name" value="UPF0051 PROTEIN ABCI8, CHLOROPLASTIC-RELATED"/>
    <property type="match status" value="1"/>
</dbReference>
<evidence type="ECO:0000313" key="4">
    <source>
        <dbReference type="Proteomes" id="UP000284178"/>
    </source>
</evidence>
<evidence type="ECO:0000313" key="3">
    <source>
        <dbReference type="EMBL" id="RGR76280.1"/>
    </source>
</evidence>
<comment type="similarity">
    <text evidence="1">Belongs to the iron-sulfur cluster assembly SufBD family.</text>
</comment>
<gene>
    <name evidence="3" type="ORF">DWY25_02695</name>
</gene>
<dbReference type="SUPFAM" id="SSF101960">
    <property type="entry name" value="Stabilizer of iron transporter SufD"/>
    <property type="match status" value="1"/>
</dbReference>
<dbReference type="EMBL" id="QRUP01000002">
    <property type="protein sequence ID" value="RGR76280.1"/>
    <property type="molecule type" value="Genomic_DNA"/>
</dbReference>
<dbReference type="RefSeq" id="WP_117893339.1">
    <property type="nucleotide sequence ID" value="NZ_CABJCV010000002.1"/>
</dbReference>
<keyword evidence="4" id="KW-1185">Reference proteome</keyword>
<evidence type="ECO:0000256" key="1">
    <source>
        <dbReference type="ARBA" id="ARBA00043967"/>
    </source>
</evidence>
<accession>A0A412G5L1</accession>
<feature type="domain" description="SUF system FeS cluster assembly SufBD core" evidence="2">
    <location>
        <begin position="59"/>
        <end position="244"/>
    </location>
</feature>
<organism evidence="3 4">
    <name type="scientific">Holdemania filiformis</name>
    <dbReference type="NCBI Taxonomy" id="61171"/>
    <lineage>
        <taxon>Bacteria</taxon>
        <taxon>Bacillati</taxon>
        <taxon>Bacillota</taxon>
        <taxon>Erysipelotrichia</taxon>
        <taxon>Erysipelotrichales</taxon>
        <taxon>Erysipelotrichaceae</taxon>
        <taxon>Holdemania</taxon>
    </lineage>
</organism>
<dbReference type="GeneID" id="83014317"/>
<dbReference type="InterPro" id="IPR037284">
    <property type="entry name" value="SUF_FeS_clus_asmbl_SufBD_sf"/>
</dbReference>
<sequence length="279" mass="30633">MAETVLTLHESPVSPVVLQETLRELVIDASAPLTLTLTAPAQTACSLVVRIRRAEALTIQVRAEAASQLTLLYWNESSTPITIRESNEIYRDARFKAAYVQLNPGTVDHQSKTLLKESGAEALVQSAVIAQTQKQFVVDLIHQAGQTTGIIENYSIVLQGGRYRMEATGKIEKGARGAKSHQTSRALTFDAQQTATILPKLLIDENDVEASHATTIGQMDENQMYYLQSRGLSEDEAIRLVTIGYLLPIARISDDPKLQEALAQEIETKVNEVCLTSSK</sequence>
<comment type="caution">
    <text evidence="3">The sequence shown here is derived from an EMBL/GenBank/DDBJ whole genome shotgun (WGS) entry which is preliminary data.</text>
</comment>
<dbReference type="InterPro" id="IPR055346">
    <property type="entry name" value="Fe-S_cluster_assembly_SufBD"/>
</dbReference>
<dbReference type="GO" id="GO:0016226">
    <property type="term" value="P:iron-sulfur cluster assembly"/>
    <property type="evidence" value="ECO:0007669"/>
    <property type="project" value="InterPro"/>
</dbReference>
<dbReference type="PANTHER" id="PTHR30508">
    <property type="entry name" value="FES CLUSTER ASSEMBLY PROTEIN SUF"/>
    <property type="match status" value="1"/>
</dbReference>
<protein>
    <submittedName>
        <fullName evidence="3">SufD family Fe-S cluster assembly protein</fullName>
    </submittedName>
</protein>
<reference evidence="3 4" key="1">
    <citation type="submission" date="2018-08" db="EMBL/GenBank/DDBJ databases">
        <title>A genome reference for cultivated species of the human gut microbiota.</title>
        <authorList>
            <person name="Zou Y."/>
            <person name="Xue W."/>
            <person name="Luo G."/>
        </authorList>
    </citation>
    <scope>NUCLEOTIDE SEQUENCE [LARGE SCALE GENOMIC DNA]</scope>
    <source>
        <strain evidence="3 4">AF24-29</strain>
    </source>
</reference>
<dbReference type="Proteomes" id="UP000284178">
    <property type="component" value="Unassembled WGS sequence"/>
</dbReference>